<reference evidence="5 6" key="1">
    <citation type="submission" date="2019-05" db="EMBL/GenBank/DDBJ databases">
        <authorList>
            <person name="Chen C."/>
        </authorList>
    </citation>
    <scope>NUCLEOTIDE SEQUENCE [LARGE SCALE GENOMIC DNA]</scope>
    <source>
        <strain evidence="5 6">HB172198</strain>
    </source>
</reference>
<dbReference type="Proteomes" id="UP000300879">
    <property type="component" value="Chromosome"/>
</dbReference>
<evidence type="ECO:0000256" key="1">
    <source>
        <dbReference type="ARBA" id="ARBA00006739"/>
    </source>
</evidence>
<keyword evidence="2" id="KW-0328">Glycosyltransferase</keyword>
<dbReference type="EMBL" id="CP040396">
    <property type="protein sequence ID" value="QCT01840.1"/>
    <property type="molecule type" value="Genomic_DNA"/>
</dbReference>
<proteinExistence type="inferred from homology"/>
<dbReference type="RefSeq" id="WP_175415214.1">
    <property type="nucleotide sequence ID" value="NZ_CP040396.1"/>
</dbReference>
<dbReference type="AlphaFoldDB" id="A0A4P8XJV2"/>
<dbReference type="SUPFAM" id="SSF53448">
    <property type="entry name" value="Nucleotide-diphospho-sugar transferases"/>
    <property type="match status" value="1"/>
</dbReference>
<evidence type="ECO:0000313" key="6">
    <source>
        <dbReference type="Proteomes" id="UP000300879"/>
    </source>
</evidence>
<dbReference type="Pfam" id="PF00535">
    <property type="entry name" value="Glycos_transf_2"/>
    <property type="match status" value="1"/>
</dbReference>
<evidence type="ECO:0000256" key="3">
    <source>
        <dbReference type="ARBA" id="ARBA00022679"/>
    </source>
</evidence>
<dbReference type="KEGG" id="palo:E6C60_1122"/>
<organism evidence="5 6">
    <name type="scientific">Paenibacillus algicola</name>
    <dbReference type="NCBI Taxonomy" id="2565926"/>
    <lineage>
        <taxon>Bacteria</taxon>
        <taxon>Bacillati</taxon>
        <taxon>Bacillota</taxon>
        <taxon>Bacilli</taxon>
        <taxon>Bacillales</taxon>
        <taxon>Paenibacillaceae</taxon>
        <taxon>Paenibacillus</taxon>
    </lineage>
</organism>
<sequence length="326" mass="37333">MFISVVMAVYNGEAYLEEAVHSVLGQTYPHFELIVVNDGSSDRTADILSSIQDPRLRVISVEVNQGAARCLNLGIANAAGDWIAIHDADDLSDRNRLAEQAAYLQAHPGCIGVGSLIMGRMGDEAVITPEIESYNIIRDPQDIYATRHFTCYLCHGSVTFSKQAFYAAGQYNPNYRISYDYDLWLRMFEISPIEKVPKVLYHYRLRDDSLGKTNMTETIKELMTISSHSISRQQSTSRKQTPLLTIIGSRKGCLFYKRHVAGAFPRIRFVIVHTPRDYRKLQVLRRRGQLRTAVLLNNPLNREWYPRLQSRSRRSCAMFKIWNDTY</sequence>
<evidence type="ECO:0000313" key="5">
    <source>
        <dbReference type="EMBL" id="QCT01840.1"/>
    </source>
</evidence>
<accession>A0A4P8XJV2</accession>
<gene>
    <name evidence="5" type="ORF">E6C60_1122</name>
</gene>
<protein>
    <submittedName>
        <fullName evidence="5">Glycosyl transferase family 2</fullName>
    </submittedName>
</protein>
<dbReference type="PANTHER" id="PTHR43685:SF5">
    <property type="entry name" value="GLYCOSYLTRANSFERASE EPSE-RELATED"/>
    <property type="match status" value="1"/>
</dbReference>
<dbReference type="Gene3D" id="3.90.550.10">
    <property type="entry name" value="Spore Coat Polysaccharide Biosynthesis Protein SpsA, Chain A"/>
    <property type="match status" value="1"/>
</dbReference>
<evidence type="ECO:0000256" key="2">
    <source>
        <dbReference type="ARBA" id="ARBA00022676"/>
    </source>
</evidence>
<feature type="domain" description="Glycosyltransferase 2-like" evidence="4">
    <location>
        <begin position="4"/>
        <end position="113"/>
    </location>
</feature>
<dbReference type="GO" id="GO:0016757">
    <property type="term" value="F:glycosyltransferase activity"/>
    <property type="evidence" value="ECO:0007669"/>
    <property type="project" value="UniProtKB-KW"/>
</dbReference>
<keyword evidence="6" id="KW-1185">Reference proteome</keyword>
<evidence type="ECO:0000259" key="4">
    <source>
        <dbReference type="Pfam" id="PF00535"/>
    </source>
</evidence>
<dbReference type="InterPro" id="IPR029044">
    <property type="entry name" value="Nucleotide-diphossugar_trans"/>
</dbReference>
<dbReference type="InterPro" id="IPR001173">
    <property type="entry name" value="Glyco_trans_2-like"/>
</dbReference>
<dbReference type="PANTHER" id="PTHR43685">
    <property type="entry name" value="GLYCOSYLTRANSFERASE"/>
    <property type="match status" value="1"/>
</dbReference>
<dbReference type="InterPro" id="IPR050834">
    <property type="entry name" value="Glycosyltransf_2"/>
</dbReference>
<comment type="similarity">
    <text evidence="1">Belongs to the glycosyltransferase 2 family.</text>
</comment>
<keyword evidence="3 5" id="KW-0808">Transferase</keyword>
<name>A0A4P8XJV2_9BACL</name>